<sequence length="126" mass="14500">MFTNTSVDKVGINDSSRYPLDEFLHEDDPSRQYQSNFDISYYIIPHGRSLTELTQEKHVLEVITQNEQDTPLNEVVESLLDQENIKGTQEQVVQDEQINHQPTEESSKNNTETSVHITESLVPKIL</sequence>
<feature type="compositionally biased region" description="Polar residues" evidence="1">
    <location>
        <begin position="108"/>
        <end position="117"/>
    </location>
</feature>
<gene>
    <name evidence="2" type="ORF">Tco_0924022</name>
</gene>
<dbReference type="Proteomes" id="UP001151760">
    <property type="component" value="Unassembled WGS sequence"/>
</dbReference>
<keyword evidence="3" id="KW-1185">Reference proteome</keyword>
<evidence type="ECO:0000313" key="2">
    <source>
        <dbReference type="EMBL" id="GJT33603.1"/>
    </source>
</evidence>
<evidence type="ECO:0000256" key="1">
    <source>
        <dbReference type="SAM" id="MobiDB-lite"/>
    </source>
</evidence>
<feature type="region of interest" description="Disordered" evidence="1">
    <location>
        <begin position="95"/>
        <end position="126"/>
    </location>
</feature>
<dbReference type="EMBL" id="BQNB010014892">
    <property type="protein sequence ID" value="GJT33603.1"/>
    <property type="molecule type" value="Genomic_DNA"/>
</dbReference>
<name>A0ABQ5D4W7_9ASTR</name>
<reference evidence="2" key="2">
    <citation type="submission" date="2022-01" db="EMBL/GenBank/DDBJ databases">
        <authorList>
            <person name="Yamashiro T."/>
            <person name="Shiraishi A."/>
            <person name="Satake H."/>
            <person name="Nakayama K."/>
        </authorList>
    </citation>
    <scope>NUCLEOTIDE SEQUENCE</scope>
</reference>
<organism evidence="2 3">
    <name type="scientific">Tanacetum coccineum</name>
    <dbReference type="NCBI Taxonomy" id="301880"/>
    <lineage>
        <taxon>Eukaryota</taxon>
        <taxon>Viridiplantae</taxon>
        <taxon>Streptophyta</taxon>
        <taxon>Embryophyta</taxon>
        <taxon>Tracheophyta</taxon>
        <taxon>Spermatophyta</taxon>
        <taxon>Magnoliopsida</taxon>
        <taxon>eudicotyledons</taxon>
        <taxon>Gunneridae</taxon>
        <taxon>Pentapetalae</taxon>
        <taxon>asterids</taxon>
        <taxon>campanulids</taxon>
        <taxon>Asterales</taxon>
        <taxon>Asteraceae</taxon>
        <taxon>Asteroideae</taxon>
        <taxon>Anthemideae</taxon>
        <taxon>Anthemidinae</taxon>
        <taxon>Tanacetum</taxon>
    </lineage>
</organism>
<reference evidence="2" key="1">
    <citation type="journal article" date="2022" name="Int. J. Mol. Sci.">
        <title>Draft Genome of Tanacetum Coccineum: Genomic Comparison of Closely Related Tanacetum-Family Plants.</title>
        <authorList>
            <person name="Yamashiro T."/>
            <person name="Shiraishi A."/>
            <person name="Nakayama K."/>
            <person name="Satake H."/>
        </authorList>
    </citation>
    <scope>NUCLEOTIDE SEQUENCE</scope>
</reference>
<accession>A0ABQ5D4W7</accession>
<protein>
    <submittedName>
        <fullName evidence="2">Uncharacterized protein</fullName>
    </submittedName>
</protein>
<comment type="caution">
    <text evidence="2">The sequence shown here is derived from an EMBL/GenBank/DDBJ whole genome shotgun (WGS) entry which is preliminary data.</text>
</comment>
<evidence type="ECO:0000313" key="3">
    <source>
        <dbReference type="Proteomes" id="UP001151760"/>
    </source>
</evidence>
<proteinExistence type="predicted"/>